<dbReference type="Proteomes" id="UP000246991">
    <property type="component" value="Unassembled WGS sequence"/>
</dbReference>
<dbReference type="OrthoDB" id="5357588at2759"/>
<accession>A0A317SVI1</accession>
<reference evidence="2 3" key="1">
    <citation type="submission" date="2018-03" db="EMBL/GenBank/DDBJ databases">
        <title>Genomes of Pezizomycetes fungi and the evolution of truffles.</title>
        <authorList>
            <person name="Murat C."/>
            <person name="Payen T."/>
            <person name="Noel B."/>
            <person name="Kuo A."/>
            <person name="Martin F.M."/>
        </authorList>
    </citation>
    <scope>NUCLEOTIDE SEQUENCE [LARGE SCALE GENOMIC DNA]</scope>
    <source>
        <strain evidence="2">091103-1</strain>
    </source>
</reference>
<evidence type="ECO:0000256" key="1">
    <source>
        <dbReference type="SAM" id="SignalP"/>
    </source>
</evidence>
<evidence type="ECO:0008006" key="4">
    <source>
        <dbReference type="Google" id="ProtNLM"/>
    </source>
</evidence>
<name>A0A317SVI1_9PEZI</name>
<feature type="chain" id="PRO_5016378111" description="Secreted protein" evidence="1">
    <location>
        <begin position="20"/>
        <end position="175"/>
    </location>
</feature>
<sequence>MHTKILFTLLFTLVTQILAFALPSVNATSVLTEELDNLALDTVPYIADTTDNGAVPGLFTSGNVTGMGDYDGWYKCETSWASPSIADIDNAAIRLTALGQRHCVQENANGSRCTKMMHFWSAAVSVCGPYLDYIYCFRAGFAAHTIANKCQWNGLAGGYFVFDDPNSLKFPVHRN</sequence>
<keyword evidence="3" id="KW-1185">Reference proteome</keyword>
<gene>
    <name evidence="2" type="ORF">C7212DRAFT_362916</name>
</gene>
<feature type="signal peptide" evidence="1">
    <location>
        <begin position="1"/>
        <end position="19"/>
    </location>
</feature>
<comment type="caution">
    <text evidence="2">The sequence shown here is derived from an EMBL/GenBank/DDBJ whole genome shotgun (WGS) entry which is preliminary data.</text>
</comment>
<dbReference type="AlphaFoldDB" id="A0A317SVI1"/>
<keyword evidence="1" id="KW-0732">Signal</keyword>
<protein>
    <recommendedName>
        <fullName evidence="4">Secreted protein</fullName>
    </recommendedName>
</protein>
<dbReference type="EMBL" id="PYWC01000015">
    <property type="protein sequence ID" value="PWW78443.1"/>
    <property type="molecule type" value="Genomic_DNA"/>
</dbReference>
<evidence type="ECO:0000313" key="3">
    <source>
        <dbReference type="Proteomes" id="UP000246991"/>
    </source>
</evidence>
<organism evidence="2 3">
    <name type="scientific">Tuber magnatum</name>
    <name type="common">white Piedmont truffle</name>
    <dbReference type="NCBI Taxonomy" id="42249"/>
    <lineage>
        <taxon>Eukaryota</taxon>
        <taxon>Fungi</taxon>
        <taxon>Dikarya</taxon>
        <taxon>Ascomycota</taxon>
        <taxon>Pezizomycotina</taxon>
        <taxon>Pezizomycetes</taxon>
        <taxon>Pezizales</taxon>
        <taxon>Tuberaceae</taxon>
        <taxon>Tuber</taxon>
    </lineage>
</organism>
<evidence type="ECO:0000313" key="2">
    <source>
        <dbReference type="EMBL" id="PWW78443.1"/>
    </source>
</evidence>
<proteinExistence type="predicted"/>